<proteinExistence type="predicted"/>
<reference evidence="3 4" key="1">
    <citation type="submission" date="2012-05" db="EMBL/GenBank/DDBJ databases">
        <title>Genome sequence of Nitritalea halalkaliphila LW7.</title>
        <authorList>
            <person name="Jangir P.K."/>
            <person name="Singh A."/>
            <person name="Shivaji S."/>
            <person name="Sharma R."/>
        </authorList>
    </citation>
    <scope>NUCLEOTIDE SEQUENCE [LARGE SCALE GENOMIC DNA]</scope>
    <source>
        <strain evidence="3 4">LW7</strain>
    </source>
</reference>
<protein>
    <submittedName>
        <fullName evidence="3">FAD dependent oxidoreductase</fullName>
    </submittedName>
</protein>
<dbReference type="PANTHER" id="PTHR13847">
    <property type="entry name" value="SARCOSINE DEHYDROGENASE-RELATED"/>
    <property type="match status" value="1"/>
</dbReference>
<gene>
    <name evidence="3" type="ORF">A3SI_03178</name>
</gene>
<dbReference type="AlphaFoldDB" id="I5C9K3"/>
<dbReference type="GO" id="GO:0005737">
    <property type="term" value="C:cytoplasm"/>
    <property type="evidence" value="ECO:0007669"/>
    <property type="project" value="TreeGrafter"/>
</dbReference>
<dbReference type="InterPro" id="IPR006076">
    <property type="entry name" value="FAD-dep_OxRdtase"/>
</dbReference>
<evidence type="ECO:0000313" key="4">
    <source>
        <dbReference type="Proteomes" id="UP000005551"/>
    </source>
</evidence>
<dbReference type="SUPFAM" id="SSF51971">
    <property type="entry name" value="Nucleotide-binding domain"/>
    <property type="match status" value="1"/>
</dbReference>
<accession>I5C9K3</accession>
<dbReference type="PANTHER" id="PTHR13847:SF289">
    <property type="entry name" value="GLYCINE OXIDASE"/>
    <property type="match status" value="1"/>
</dbReference>
<comment type="caution">
    <text evidence="3">The sequence shown here is derived from an EMBL/GenBank/DDBJ whole genome shotgun (WGS) entry which is preliminary data.</text>
</comment>
<dbReference type="SUPFAM" id="SSF54373">
    <property type="entry name" value="FAD-linked reductases, C-terminal domain"/>
    <property type="match status" value="1"/>
</dbReference>
<evidence type="ECO:0000313" key="3">
    <source>
        <dbReference type="EMBL" id="EIM78505.1"/>
    </source>
</evidence>
<dbReference type="Proteomes" id="UP000005551">
    <property type="component" value="Unassembled WGS sequence"/>
</dbReference>
<dbReference type="InterPro" id="IPR036188">
    <property type="entry name" value="FAD/NAD-bd_sf"/>
</dbReference>
<dbReference type="Pfam" id="PF01266">
    <property type="entry name" value="DAO"/>
    <property type="match status" value="1"/>
</dbReference>
<dbReference type="EMBL" id="AJYA01000005">
    <property type="protein sequence ID" value="EIM78505.1"/>
    <property type="molecule type" value="Genomic_DNA"/>
</dbReference>
<dbReference type="GO" id="GO:0016491">
    <property type="term" value="F:oxidoreductase activity"/>
    <property type="evidence" value="ECO:0007669"/>
    <property type="project" value="UniProtKB-KW"/>
</dbReference>
<dbReference type="PATRIC" id="fig|1189621.3.peg.665"/>
<dbReference type="STRING" id="1189621.A3SI_03178"/>
<evidence type="ECO:0000256" key="1">
    <source>
        <dbReference type="ARBA" id="ARBA00023002"/>
    </source>
</evidence>
<dbReference type="Gene3D" id="3.30.9.10">
    <property type="entry name" value="D-Amino Acid Oxidase, subunit A, domain 2"/>
    <property type="match status" value="1"/>
</dbReference>
<keyword evidence="1" id="KW-0560">Oxidoreductase</keyword>
<evidence type="ECO:0000259" key="2">
    <source>
        <dbReference type="Pfam" id="PF01266"/>
    </source>
</evidence>
<keyword evidence="4" id="KW-1185">Reference proteome</keyword>
<feature type="domain" description="FAD dependent oxidoreductase" evidence="2">
    <location>
        <begin position="18"/>
        <end position="268"/>
    </location>
</feature>
<organism evidence="3 4">
    <name type="scientific">Nitritalea halalkaliphila LW7</name>
    <dbReference type="NCBI Taxonomy" id="1189621"/>
    <lineage>
        <taxon>Bacteria</taxon>
        <taxon>Pseudomonadati</taxon>
        <taxon>Bacteroidota</taxon>
        <taxon>Cytophagia</taxon>
        <taxon>Cytophagales</taxon>
        <taxon>Cyclobacteriaceae</taxon>
        <taxon>Nitritalea</taxon>
    </lineage>
</organism>
<name>I5C9K3_9BACT</name>
<dbReference type="Gene3D" id="3.50.50.60">
    <property type="entry name" value="FAD/NAD(P)-binding domain"/>
    <property type="match status" value="1"/>
</dbReference>
<sequence>MADALFGDLEAFYGACAQDFGADFLHPVEIYRPFWSLEEQNEWMGKSAEPHYAPYIRRVHQHSRDQALGDPYGGVSLQRSGYVDIPLFLDAAAAYFASFGALRQSAFQLDQVREEAGSVWYEGVKARGLVLCTGLGAHQASRYAVPGFAPVKGEILDLRQQPTLPYIVNRGVFRISLGEDRVRVGSTYTHFDLDEGPTERAKKELLEKLEKLVQGPVDELLAHRYGLRPATKDRKPILGKHPESSGVYILNGLGAKGVSLAPYFSEVLMDFMLEGKEVPKEVNINRFFKYI</sequence>